<organism evidence="1">
    <name type="scientific">bioreactor metagenome</name>
    <dbReference type="NCBI Taxonomy" id="1076179"/>
    <lineage>
        <taxon>unclassified sequences</taxon>
        <taxon>metagenomes</taxon>
        <taxon>ecological metagenomes</taxon>
    </lineage>
</organism>
<reference evidence="1" key="1">
    <citation type="submission" date="2019-08" db="EMBL/GenBank/DDBJ databases">
        <authorList>
            <person name="Kucharzyk K."/>
            <person name="Murdoch R.W."/>
            <person name="Higgins S."/>
            <person name="Loffler F."/>
        </authorList>
    </citation>
    <scope>NUCLEOTIDE SEQUENCE</scope>
</reference>
<protein>
    <submittedName>
        <fullName evidence="1">Uncharacterized protein</fullName>
    </submittedName>
</protein>
<proteinExistence type="predicted"/>
<sequence>MVDERTSTTSADPIHALLHIVIEISNFRIFAAKLNCSISRGKIFPDACCASDNLLYERQMQTISKAYTGRTCDNNRK</sequence>
<comment type="caution">
    <text evidence="1">The sequence shown here is derived from an EMBL/GenBank/DDBJ whole genome shotgun (WGS) entry which is preliminary data.</text>
</comment>
<evidence type="ECO:0000313" key="1">
    <source>
        <dbReference type="EMBL" id="MPM74538.1"/>
    </source>
</evidence>
<dbReference type="AlphaFoldDB" id="A0A645CCC0"/>
<accession>A0A645CCC0</accession>
<gene>
    <name evidence="1" type="ORF">SDC9_121526</name>
</gene>
<name>A0A645CCC0_9ZZZZ</name>
<dbReference type="EMBL" id="VSSQ01026034">
    <property type="protein sequence ID" value="MPM74538.1"/>
    <property type="molecule type" value="Genomic_DNA"/>
</dbReference>